<evidence type="ECO:0000256" key="1">
    <source>
        <dbReference type="ARBA" id="ARBA00008672"/>
    </source>
</evidence>
<dbReference type="GO" id="GO:0003735">
    <property type="term" value="F:structural constituent of ribosome"/>
    <property type="evidence" value="ECO:0007669"/>
    <property type="project" value="InterPro"/>
</dbReference>
<evidence type="ECO:0000256" key="3">
    <source>
        <dbReference type="ARBA" id="ARBA00022771"/>
    </source>
</evidence>
<dbReference type="Gene3D" id="2.20.25.30">
    <property type="match status" value="1"/>
</dbReference>
<proteinExistence type="inferred from homology"/>
<evidence type="ECO:0000313" key="7">
    <source>
        <dbReference type="Proteomes" id="UP000221080"/>
    </source>
</evidence>
<dbReference type="GO" id="GO:0022625">
    <property type="term" value="C:cytosolic large ribosomal subunit"/>
    <property type="evidence" value="ECO:0007669"/>
    <property type="project" value="TreeGrafter"/>
</dbReference>
<name>A0A9F7R561_ICTPU</name>
<dbReference type="OrthoDB" id="10316985at2759"/>
<keyword evidence="6" id="KW-0687">Ribonucleoprotein</keyword>
<sequence>MYKKAKCTKKVGIVVKYGTGYGTSLRKMVEKIEISQHGKYACSFCGKTRMKKKVVGLRHFESCMKTFDGGVWTCNITLAVIVESAIKRLKEMKGFIFLEE</sequence>
<keyword evidence="4" id="KW-0862">Zinc</keyword>
<dbReference type="GO" id="GO:0070180">
    <property type="term" value="F:large ribosomal subunit rRNA binding"/>
    <property type="evidence" value="ECO:0007669"/>
    <property type="project" value="TreeGrafter"/>
</dbReference>
<keyword evidence="2" id="KW-0479">Metal-binding</keyword>
<reference evidence="7" key="1">
    <citation type="journal article" date="2016" name="Nat. Commun.">
        <title>The channel catfish genome sequence provides insights into the evolution of scale formation in teleosts.</title>
        <authorList>
            <person name="Liu Z."/>
            <person name="Liu S."/>
            <person name="Yao J."/>
            <person name="Bao L."/>
            <person name="Zhang J."/>
            <person name="Li Y."/>
            <person name="Jiang C."/>
            <person name="Sun L."/>
            <person name="Wang R."/>
            <person name="Zhang Y."/>
            <person name="Zhou T."/>
            <person name="Zeng Q."/>
            <person name="Fu Q."/>
            <person name="Gao S."/>
            <person name="Li N."/>
            <person name="Koren S."/>
            <person name="Jiang Y."/>
            <person name="Zimin A."/>
            <person name="Xu P."/>
            <person name="Phillippy A.M."/>
            <person name="Geng X."/>
            <person name="Song L."/>
            <person name="Sun F."/>
            <person name="Li C."/>
            <person name="Wang X."/>
            <person name="Chen A."/>
            <person name="Jin Y."/>
            <person name="Yuan Z."/>
            <person name="Yang Y."/>
            <person name="Tan S."/>
            <person name="Peatman E."/>
            <person name="Lu J."/>
            <person name="Qin Z."/>
            <person name="Dunham R."/>
            <person name="Li Z."/>
            <person name="Sonstegard T."/>
            <person name="Feng J."/>
            <person name="Danzmann R.G."/>
            <person name="Schroeder S."/>
            <person name="Scheffler B."/>
            <person name="Duke M.V."/>
            <person name="Ballard L."/>
            <person name="Kucuktas H."/>
            <person name="Kaltenboeck L."/>
            <person name="Liu H."/>
            <person name="Armbruster J."/>
            <person name="Xie Y."/>
            <person name="Kirby M.L."/>
            <person name="Tian Y."/>
            <person name="Flanagan M.E."/>
            <person name="Mu W."/>
            <person name="Waldbieser G.C."/>
        </authorList>
    </citation>
    <scope>NUCLEOTIDE SEQUENCE [LARGE SCALE GENOMIC DNA]</scope>
    <source>
        <strain evidence="7">SDA103</strain>
    </source>
</reference>
<dbReference type="Proteomes" id="UP000221080">
    <property type="component" value="Chromosome 2"/>
</dbReference>
<dbReference type="InterPro" id="IPR002674">
    <property type="entry name" value="Ribosomal_eL43"/>
</dbReference>
<dbReference type="PANTHER" id="PTHR48188:SF5">
    <property type="entry name" value="RIBOSOMAL PROTEIN EL43-LIKE-RELATED"/>
    <property type="match status" value="1"/>
</dbReference>
<gene>
    <name evidence="8" type="primary">LOC128629454</name>
</gene>
<protein>
    <submittedName>
        <fullName evidence="8">60S ribosomal protein L37a-like</fullName>
    </submittedName>
</protein>
<dbReference type="KEGG" id="ipu:128629454"/>
<evidence type="ECO:0000256" key="2">
    <source>
        <dbReference type="ARBA" id="ARBA00022723"/>
    </source>
</evidence>
<dbReference type="GeneID" id="128629454"/>
<accession>A0A9F7R561</accession>
<organism evidence="7 8">
    <name type="scientific">Ictalurus punctatus</name>
    <name type="common">Channel catfish</name>
    <name type="synonym">Silurus punctatus</name>
    <dbReference type="NCBI Taxonomy" id="7998"/>
    <lineage>
        <taxon>Eukaryota</taxon>
        <taxon>Metazoa</taxon>
        <taxon>Chordata</taxon>
        <taxon>Craniata</taxon>
        <taxon>Vertebrata</taxon>
        <taxon>Euteleostomi</taxon>
        <taxon>Actinopterygii</taxon>
        <taxon>Neopterygii</taxon>
        <taxon>Teleostei</taxon>
        <taxon>Ostariophysi</taxon>
        <taxon>Siluriformes</taxon>
        <taxon>Ictaluridae</taxon>
        <taxon>Ictalurus</taxon>
    </lineage>
</organism>
<dbReference type="SUPFAM" id="SSF57829">
    <property type="entry name" value="Zn-binding ribosomal proteins"/>
    <property type="match status" value="1"/>
</dbReference>
<reference evidence="8" key="2">
    <citation type="submission" date="2025-08" db="UniProtKB">
        <authorList>
            <consortium name="RefSeq"/>
        </authorList>
    </citation>
    <scope>IDENTIFICATION</scope>
    <source>
        <tissue evidence="8">Blood</tissue>
    </source>
</reference>
<dbReference type="InterPro" id="IPR011332">
    <property type="entry name" value="Ribosomal_zn-bd"/>
</dbReference>
<comment type="similarity">
    <text evidence="1">Belongs to the eukaryotic ribosomal protein eL43 family.</text>
</comment>
<evidence type="ECO:0000256" key="6">
    <source>
        <dbReference type="ARBA" id="ARBA00023274"/>
    </source>
</evidence>
<dbReference type="AlphaFoldDB" id="A0A9F7R561"/>
<dbReference type="GO" id="GO:0008270">
    <property type="term" value="F:zinc ion binding"/>
    <property type="evidence" value="ECO:0007669"/>
    <property type="project" value="UniProtKB-KW"/>
</dbReference>
<keyword evidence="7" id="KW-1185">Reference proteome</keyword>
<dbReference type="Pfam" id="PF01780">
    <property type="entry name" value="Ribosomal_L37ae"/>
    <property type="match status" value="1"/>
</dbReference>
<dbReference type="PANTHER" id="PTHR48188">
    <property type="entry name" value="60S RIBOSOMAL PROTEIN L43"/>
    <property type="match status" value="1"/>
</dbReference>
<dbReference type="GO" id="GO:0006412">
    <property type="term" value="P:translation"/>
    <property type="evidence" value="ECO:0007669"/>
    <property type="project" value="InterPro"/>
</dbReference>
<dbReference type="RefSeq" id="XP_053533602.1">
    <property type="nucleotide sequence ID" value="XM_053677627.1"/>
</dbReference>
<dbReference type="InterPro" id="IPR011331">
    <property type="entry name" value="Ribosomal_eL37/eL43"/>
</dbReference>
<evidence type="ECO:0000256" key="5">
    <source>
        <dbReference type="ARBA" id="ARBA00022980"/>
    </source>
</evidence>
<evidence type="ECO:0000313" key="8">
    <source>
        <dbReference type="RefSeq" id="XP_053533602.1"/>
    </source>
</evidence>
<keyword evidence="3" id="KW-0863">Zinc-finger</keyword>
<evidence type="ECO:0000256" key="4">
    <source>
        <dbReference type="ARBA" id="ARBA00022833"/>
    </source>
</evidence>
<keyword evidence="5" id="KW-0689">Ribosomal protein</keyword>